<sequence>MRNLADLDPRISLCILTDEPHDADFRAVENIAKVIATPESFRPFKAMYKARALEWFRRSAELADNDWILHLDEETVIDEHTLEACIHFAERQDAYEYGQGIIMYNSHGFWGNTLTTIGDISRVRDDFARYFWNHNYIHVPTTGLHGSFLLTSGRVENAVTWDTASTAEDMWFGLEAWKMNMKGGWIPSIAREQSPYTVRDFWKQRSRWFTGMSRVQGLTSRITVVMWCLEAIGSPIM</sequence>
<dbReference type="SUPFAM" id="SSF53448">
    <property type="entry name" value="Nucleotide-diphospho-sugar transferases"/>
    <property type="match status" value="1"/>
</dbReference>
<dbReference type="PANTHER" id="PTHR16779:SF1">
    <property type="entry name" value="BETA-1,4-MANNOSYLTRANSFERASE EGH"/>
    <property type="match status" value="1"/>
</dbReference>
<proteinExistence type="predicted"/>
<dbReference type="Gene3D" id="3.90.550.10">
    <property type="entry name" value="Spore Coat Polysaccharide Biosynthesis Protein SpsA, Chain A"/>
    <property type="match status" value="1"/>
</dbReference>
<gene>
    <name evidence="2" type="ORF">TCE0_033r09346</name>
</gene>
<dbReference type="InterPro" id="IPR029044">
    <property type="entry name" value="Nucleotide-diphossugar_trans"/>
</dbReference>
<dbReference type="PANTHER" id="PTHR16779">
    <property type="entry name" value="BETA-1,4-MANNOSYLTRANSFERASE EGH"/>
    <property type="match status" value="1"/>
</dbReference>
<dbReference type="GO" id="GO:0005737">
    <property type="term" value="C:cytoplasm"/>
    <property type="evidence" value="ECO:0007669"/>
    <property type="project" value="TreeGrafter"/>
</dbReference>
<evidence type="ECO:0000313" key="2">
    <source>
        <dbReference type="EMBL" id="GAM38544.1"/>
    </source>
</evidence>
<keyword evidence="3" id="KW-1185">Reference proteome</keyword>
<name>A0A6V8HJW2_TALPI</name>
<protein>
    <recommendedName>
        <fullName evidence="1">Glycosyltransferase 2-like domain-containing protein</fullName>
    </recommendedName>
</protein>
<dbReference type="AlphaFoldDB" id="A0A6V8HJW2"/>
<reference evidence="3" key="1">
    <citation type="journal article" date="2015" name="Genome Announc.">
        <title>Draft genome sequence of Talaromyces cellulolyticus strain Y-94, a source of lignocellulosic biomass-degrading enzymes.</title>
        <authorList>
            <person name="Fujii T."/>
            <person name="Koike H."/>
            <person name="Sawayama S."/>
            <person name="Yano S."/>
            <person name="Inoue H."/>
        </authorList>
    </citation>
    <scope>NUCLEOTIDE SEQUENCE [LARGE SCALE GENOMIC DNA]</scope>
    <source>
        <strain evidence="3">Y-94</strain>
    </source>
</reference>
<comment type="caution">
    <text evidence="2">The sequence shown here is derived from an EMBL/GenBank/DDBJ whole genome shotgun (WGS) entry which is preliminary data.</text>
</comment>
<dbReference type="Proteomes" id="UP000053095">
    <property type="component" value="Unassembled WGS sequence"/>
</dbReference>
<dbReference type="Pfam" id="PF13632">
    <property type="entry name" value="Glyco_trans_2_3"/>
    <property type="match status" value="1"/>
</dbReference>
<evidence type="ECO:0000259" key="1">
    <source>
        <dbReference type="Pfam" id="PF13632"/>
    </source>
</evidence>
<dbReference type="GO" id="GO:0019187">
    <property type="term" value="F:beta-1,4-mannosyltransferase activity"/>
    <property type="evidence" value="ECO:0007669"/>
    <property type="project" value="InterPro"/>
</dbReference>
<evidence type="ECO:0000313" key="3">
    <source>
        <dbReference type="Proteomes" id="UP000053095"/>
    </source>
</evidence>
<dbReference type="EMBL" id="DF933829">
    <property type="protein sequence ID" value="GAM38544.1"/>
    <property type="molecule type" value="Genomic_DNA"/>
</dbReference>
<dbReference type="InterPro" id="IPR027389">
    <property type="entry name" value="B_mannosylTrfase_Bre-3/Egh"/>
</dbReference>
<accession>A0A6V8HJW2</accession>
<dbReference type="InterPro" id="IPR001173">
    <property type="entry name" value="Glyco_trans_2-like"/>
</dbReference>
<feature type="domain" description="Glycosyltransferase 2-like" evidence="1">
    <location>
        <begin position="67"/>
        <end position="220"/>
    </location>
</feature>
<organism evidence="2 3">
    <name type="scientific">Talaromyces pinophilus</name>
    <name type="common">Penicillium pinophilum</name>
    <dbReference type="NCBI Taxonomy" id="128442"/>
    <lineage>
        <taxon>Eukaryota</taxon>
        <taxon>Fungi</taxon>
        <taxon>Dikarya</taxon>
        <taxon>Ascomycota</taxon>
        <taxon>Pezizomycotina</taxon>
        <taxon>Eurotiomycetes</taxon>
        <taxon>Eurotiomycetidae</taxon>
        <taxon>Eurotiales</taxon>
        <taxon>Trichocomaceae</taxon>
        <taxon>Talaromyces</taxon>
        <taxon>Talaromyces sect. Talaromyces</taxon>
    </lineage>
</organism>